<reference evidence="2" key="2">
    <citation type="submission" date="2020-09" db="EMBL/GenBank/DDBJ databases">
        <authorList>
            <person name="Sun Q."/>
            <person name="Ohkuma M."/>
        </authorList>
    </citation>
    <scope>NUCLEOTIDE SEQUENCE</scope>
    <source>
        <strain evidence="2">JCM 3090</strain>
    </source>
</reference>
<keyword evidence="1" id="KW-0472">Membrane</keyword>
<evidence type="ECO:0000256" key="1">
    <source>
        <dbReference type="SAM" id="Phobius"/>
    </source>
</evidence>
<evidence type="ECO:0000313" key="3">
    <source>
        <dbReference type="Proteomes" id="UP000649739"/>
    </source>
</evidence>
<dbReference type="AlphaFoldDB" id="A0A8J3F6S9"/>
<organism evidence="2 3">
    <name type="scientific">Pilimelia anulata</name>
    <dbReference type="NCBI Taxonomy" id="53371"/>
    <lineage>
        <taxon>Bacteria</taxon>
        <taxon>Bacillati</taxon>
        <taxon>Actinomycetota</taxon>
        <taxon>Actinomycetes</taxon>
        <taxon>Micromonosporales</taxon>
        <taxon>Micromonosporaceae</taxon>
        <taxon>Pilimelia</taxon>
    </lineage>
</organism>
<name>A0A8J3F6S9_9ACTN</name>
<sequence>MQMLVALAPPPHAAGSLAAADPGVALSGITLVLVVLGVFTAYGLGFAHATLRRARKDYAVTRKALPTLRKGIYNAFTTTFGRLILVAAVVAATMAWSASHGSPT</sequence>
<keyword evidence="1" id="KW-1133">Transmembrane helix</keyword>
<reference evidence="2" key="1">
    <citation type="journal article" date="2014" name="Int. J. Syst. Evol. Microbiol.">
        <title>Complete genome sequence of Corynebacterium casei LMG S-19264T (=DSM 44701T), isolated from a smear-ripened cheese.</title>
        <authorList>
            <consortium name="US DOE Joint Genome Institute (JGI-PGF)"/>
            <person name="Walter F."/>
            <person name="Albersmeier A."/>
            <person name="Kalinowski J."/>
            <person name="Ruckert C."/>
        </authorList>
    </citation>
    <scope>NUCLEOTIDE SEQUENCE</scope>
    <source>
        <strain evidence="2">JCM 3090</strain>
    </source>
</reference>
<evidence type="ECO:0000313" key="2">
    <source>
        <dbReference type="EMBL" id="GGJ82783.1"/>
    </source>
</evidence>
<comment type="caution">
    <text evidence="2">The sequence shown here is derived from an EMBL/GenBank/DDBJ whole genome shotgun (WGS) entry which is preliminary data.</text>
</comment>
<proteinExistence type="predicted"/>
<accession>A0A8J3F6S9</accession>
<dbReference type="EMBL" id="BMQB01000002">
    <property type="protein sequence ID" value="GGJ82783.1"/>
    <property type="molecule type" value="Genomic_DNA"/>
</dbReference>
<keyword evidence="3" id="KW-1185">Reference proteome</keyword>
<gene>
    <name evidence="2" type="ORF">GCM10010123_10560</name>
</gene>
<feature type="transmembrane region" description="Helical" evidence="1">
    <location>
        <begin position="72"/>
        <end position="96"/>
    </location>
</feature>
<protein>
    <submittedName>
        <fullName evidence="2">Uncharacterized protein</fullName>
    </submittedName>
</protein>
<keyword evidence="1" id="KW-0812">Transmembrane</keyword>
<feature type="transmembrane region" description="Helical" evidence="1">
    <location>
        <begin position="30"/>
        <end position="51"/>
    </location>
</feature>
<dbReference type="Proteomes" id="UP000649739">
    <property type="component" value="Unassembled WGS sequence"/>
</dbReference>